<reference evidence="5 6" key="1">
    <citation type="journal article" date="2016" name="Nat. Commun.">
        <title>Thousands of microbial genomes shed light on interconnected biogeochemical processes in an aquifer system.</title>
        <authorList>
            <person name="Anantharaman K."/>
            <person name="Brown C.T."/>
            <person name="Hug L.A."/>
            <person name="Sharon I."/>
            <person name="Castelle C.J."/>
            <person name="Probst A.J."/>
            <person name="Thomas B.C."/>
            <person name="Singh A."/>
            <person name="Wilkins M.J."/>
            <person name="Karaoz U."/>
            <person name="Brodie E.L."/>
            <person name="Williams K.H."/>
            <person name="Hubbard S.S."/>
            <person name="Banfield J.F."/>
        </authorList>
    </citation>
    <scope>NUCLEOTIDE SEQUENCE [LARGE SCALE GENOMIC DNA]</scope>
</reference>
<comment type="caution">
    <text evidence="5">The sequence shown here is derived from an EMBL/GenBank/DDBJ whole genome shotgun (WGS) entry which is preliminary data.</text>
</comment>
<organism evidence="5 6">
    <name type="scientific">Candidatus Muproteobacteria bacterium RBG_16_65_34</name>
    <dbReference type="NCBI Taxonomy" id="1817760"/>
    <lineage>
        <taxon>Bacteria</taxon>
        <taxon>Pseudomonadati</taxon>
        <taxon>Pseudomonadota</taxon>
        <taxon>Candidatus Muproteobacteria</taxon>
    </lineage>
</organism>
<evidence type="ECO:0000256" key="2">
    <source>
        <dbReference type="ARBA" id="ARBA00022695"/>
    </source>
</evidence>
<feature type="domain" description="Phosphoribosyl-dephospho-CoA transferase MdcG N-terminal" evidence="4">
    <location>
        <begin position="9"/>
        <end position="90"/>
    </location>
</feature>
<dbReference type="GO" id="GO:0016779">
    <property type="term" value="F:nucleotidyltransferase activity"/>
    <property type="evidence" value="ECO:0007669"/>
    <property type="project" value="UniProtKB-KW"/>
</dbReference>
<dbReference type="InterPro" id="IPR017557">
    <property type="entry name" value="Holo-ACP_synthase"/>
</dbReference>
<feature type="domain" description="Phosphoribosyl-dephospho-CoA transferase MdcG C-terminal" evidence="3">
    <location>
        <begin position="93"/>
        <end position="210"/>
    </location>
</feature>
<dbReference type="NCBIfam" id="TIGR03135">
    <property type="entry name" value="malonate_mdcG"/>
    <property type="match status" value="1"/>
</dbReference>
<name>A0A1F6TSQ0_9PROT</name>
<evidence type="ECO:0000313" key="5">
    <source>
        <dbReference type="EMBL" id="OGI48140.1"/>
    </source>
</evidence>
<evidence type="ECO:0000259" key="3">
    <source>
        <dbReference type="Pfam" id="PF10620"/>
    </source>
</evidence>
<accession>A0A1F6TSQ0</accession>
<dbReference type="Proteomes" id="UP000178885">
    <property type="component" value="Unassembled WGS sequence"/>
</dbReference>
<evidence type="ECO:0000313" key="6">
    <source>
        <dbReference type="Proteomes" id="UP000178885"/>
    </source>
</evidence>
<evidence type="ECO:0000256" key="1">
    <source>
        <dbReference type="ARBA" id="ARBA00022679"/>
    </source>
</evidence>
<dbReference type="Pfam" id="PF10620">
    <property type="entry name" value="MdcG"/>
    <property type="match status" value="1"/>
</dbReference>
<evidence type="ECO:0000259" key="4">
    <source>
        <dbReference type="Pfam" id="PF20866"/>
    </source>
</evidence>
<proteinExistence type="predicted"/>
<dbReference type="AlphaFoldDB" id="A0A1F6TSQ0"/>
<dbReference type="STRING" id="1817760.A2151_01820"/>
<gene>
    <name evidence="5" type="ORF">A2151_01820</name>
</gene>
<dbReference type="EMBL" id="MFSU01000036">
    <property type="protein sequence ID" value="OGI48140.1"/>
    <property type="molecule type" value="Genomic_DNA"/>
</dbReference>
<protein>
    <submittedName>
        <fullName evidence="5">Malonate decarboxylase holo-[acyl-carrier-protein] synthase</fullName>
    </submittedName>
</protein>
<dbReference type="InterPro" id="IPR048903">
    <property type="entry name" value="MdcG_N"/>
</dbReference>
<dbReference type="InterPro" id="IPR049180">
    <property type="entry name" value="MdcG_C"/>
</dbReference>
<sequence length="224" mass="23798">MHLGAPVPRHHLAWIAAGDWSAGLRTGLEPGVVAILDTWFRAGRPAVVRRRAPGEPPAGLALGVPLPPSHGRQRIGFVLDPAAVRALEPPPPLAQAIPSAPARWQAPLQVLHIEARSIGIELRVYGSLLWQHLSGESYVTERSDVDLLLRAASAAALRAGLALLAQWEQGTGLRADGEVLLPDGAAVAWRELHGAPARVLVKSPTAAELRPVADVWRALARGHA</sequence>
<keyword evidence="1" id="KW-0808">Transferase</keyword>
<dbReference type="Pfam" id="PF20866">
    <property type="entry name" value="MdcG_N"/>
    <property type="match status" value="1"/>
</dbReference>
<keyword evidence="2" id="KW-0548">Nucleotidyltransferase</keyword>